<dbReference type="InterPro" id="IPR018523">
    <property type="entry name" value="Isocitrate_lyase_ph_CS"/>
</dbReference>
<evidence type="ECO:0000256" key="2">
    <source>
        <dbReference type="SAM" id="MobiDB-lite"/>
    </source>
</evidence>
<reference evidence="3" key="1">
    <citation type="submission" date="2021-10" db="EMBL/GenBank/DDBJ databases">
        <title>De novo Genome Assembly of Clathrus columnatus (Basidiomycota, Fungi) Using Illumina and Nanopore Sequence Data.</title>
        <authorList>
            <person name="Ogiso-Tanaka E."/>
            <person name="Itagaki H."/>
            <person name="Hosoya T."/>
            <person name="Hosaka K."/>
        </authorList>
    </citation>
    <scope>NUCLEOTIDE SEQUENCE</scope>
    <source>
        <strain evidence="3">MO-923</strain>
    </source>
</reference>
<feature type="compositionally biased region" description="Low complexity" evidence="2">
    <location>
        <begin position="33"/>
        <end position="46"/>
    </location>
</feature>
<dbReference type="InterPro" id="IPR015813">
    <property type="entry name" value="Pyrv/PenolPyrv_kinase-like_dom"/>
</dbReference>
<dbReference type="AlphaFoldDB" id="A0AAV5AK37"/>
<evidence type="ECO:0000313" key="3">
    <source>
        <dbReference type="EMBL" id="GJJ13059.1"/>
    </source>
</evidence>
<dbReference type="InterPro" id="IPR039556">
    <property type="entry name" value="ICL/PEPM"/>
</dbReference>
<dbReference type="Pfam" id="PF13714">
    <property type="entry name" value="PEP_mutase"/>
    <property type="match status" value="1"/>
</dbReference>
<evidence type="ECO:0000256" key="1">
    <source>
        <dbReference type="SAM" id="Coils"/>
    </source>
</evidence>
<organism evidence="3 4">
    <name type="scientific">Clathrus columnatus</name>
    <dbReference type="NCBI Taxonomy" id="1419009"/>
    <lineage>
        <taxon>Eukaryota</taxon>
        <taxon>Fungi</taxon>
        <taxon>Dikarya</taxon>
        <taxon>Basidiomycota</taxon>
        <taxon>Agaricomycotina</taxon>
        <taxon>Agaricomycetes</taxon>
        <taxon>Phallomycetidae</taxon>
        <taxon>Phallales</taxon>
        <taxon>Clathraceae</taxon>
        <taxon>Clathrus</taxon>
    </lineage>
</organism>
<dbReference type="CDD" id="cd00377">
    <property type="entry name" value="ICL_PEPM"/>
    <property type="match status" value="1"/>
</dbReference>
<comment type="caution">
    <text evidence="3">The sequence shown here is derived from an EMBL/GenBank/DDBJ whole genome shotgun (WGS) entry which is preliminary data.</text>
</comment>
<dbReference type="EMBL" id="BPWL01000008">
    <property type="protein sequence ID" value="GJJ13059.1"/>
    <property type="molecule type" value="Genomic_DNA"/>
</dbReference>
<accession>A0AAV5AK37</accession>
<dbReference type="GO" id="GO:0003824">
    <property type="term" value="F:catalytic activity"/>
    <property type="evidence" value="ECO:0007669"/>
    <property type="project" value="InterPro"/>
</dbReference>
<gene>
    <name evidence="3" type="ORF">Clacol_007308</name>
</gene>
<dbReference type="SUPFAM" id="SSF51621">
    <property type="entry name" value="Phosphoenolpyruvate/pyruvate domain"/>
    <property type="match status" value="1"/>
</dbReference>
<dbReference type="Proteomes" id="UP001050691">
    <property type="component" value="Unassembled WGS sequence"/>
</dbReference>
<protein>
    <submittedName>
        <fullName evidence="3">Uncharacterized protein</fullName>
    </submittedName>
</protein>
<feature type="region of interest" description="Disordered" evidence="2">
    <location>
        <begin position="33"/>
        <end position="55"/>
    </location>
</feature>
<proteinExistence type="predicted"/>
<dbReference type="PANTHER" id="PTHR42905">
    <property type="entry name" value="PHOSPHOENOLPYRUVATE CARBOXYLASE"/>
    <property type="match status" value="1"/>
</dbReference>
<name>A0AAV5AK37_9AGAM</name>
<dbReference type="PROSITE" id="PS00161">
    <property type="entry name" value="ISOCITRATE_LYASE"/>
    <property type="match status" value="1"/>
</dbReference>
<evidence type="ECO:0000313" key="4">
    <source>
        <dbReference type="Proteomes" id="UP001050691"/>
    </source>
</evidence>
<sequence length="591" mass="65093">MVEIVNEITATAQVTPEVEVPEQQVPEQIVETVTEPTETSVEVESPAENAELETSELPSIPTPVVVNTIPKGISEERKKFLLEAPLSINPSTRFRQLLARPGIIAAPGICDGISARCALEAGFDCLYQSGAATTASRLGQPDLAIATLNDFVQSAQMVCSLSPTTPVIADADTGFGGAAMVARTIYQYHKAGVAALHIEDQVQTKRCGHLMGKQVVPVEEFLMRIRAAVAAREAIPGGSDIVIIARTDSAQVLGMEEAVRRLQLAAEAGADAAFIEGVKTKELLEKTVKALEPCPVLVNVISGGLTPSFTVKEAEEMGAKIIIFSLVSAVAALHGIRAAMQSLKKTGTDFTSAQGMDPRQFFEVMGLNPIIEFDAKVGSTAFAEMSYITDSPRFTQARPDRQDIEEAARKLQDSCRRLQDILRKREEEMRQWEDDMSRFEEEVTRALYEELSAWKKGYSNSTSPKVSLADAWNDYEEKWRNVQSVSSGLTFTSIPWPVAIPISIPDSLNFHTISQFILSSDHSRIDSPRRRILAALRRWHTDHFDTRVLHKVIEEDRFAVKEGAGKVVRCLNRMLEEETFNGNIFQSFDLV</sequence>
<feature type="coiled-coil region" evidence="1">
    <location>
        <begin position="401"/>
        <end position="449"/>
    </location>
</feature>
<dbReference type="InterPro" id="IPR040442">
    <property type="entry name" value="Pyrv_kinase-like_dom_sf"/>
</dbReference>
<keyword evidence="1" id="KW-0175">Coiled coil</keyword>
<keyword evidence="4" id="KW-1185">Reference proteome</keyword>
<dbReference type="PANTHER" id="PTHR42905:SF2">
    <property type="entry name" value="PHOSPHOENOLPYRUVATE CARBOXYLASE FAMILY PROTEIN"/>
    <property type="match status" value="1"/>
</dbReference>
<dbReference type="Gene3D" id="3.20.20.60">
    <property type="entry name" value="Phosphoenolpyruvate-binding domains"/>
    <property type="match status" value="1"/>
</dbReference>